<organism evidence="2 3">
    <name type="scientific">Actibacterium lipolyticum</name>
    <dbReference type="NCBI Taxonomy" id="1524263"/>
    <lineage>
        <taxon>Bacteria</taxon>
        <taxon>Pseudomonadati</taxon>
        <taxon>Pseudomonadota</taxon>
        <taxon>Alphaproteobacteria</taxon>
        <taxon>Rhodobacterales</taxon>
        <taxon>Roseobacteraceae</taxon>
        <taxon>Actibacterium</taxon>
    </lineage>
</organism>
<dbReference type="EMBL" id="FXYE01000002">
    <property type="protein sequence ID" value="SMX42212.1"/>
    <property type="molecule type" value="Genomic_DNA"/>
</dbReference>
<accession>A0A238KJF2</accession>
<evidence type="ECO:0000256" key="1">
    <source>
        <dbReference type="SAM" id="SignalP"/>
    </source>
</evidence>
<feature type="signal peptide" evidence="1">
    <location>
        <begin position="1"/>
        <end position="21"/>
    </location>
</feature>
<gene>
    <name evidence="2" type="ORF">COL8621_01913</name>
</gene>
<feature type="chain" id="PRO_5013122275" description="Adenylosuccinate lyase" evidence="1">
    <location>
        <begin position="22"/>
        <end position="53"/>
    </location>
</feature>
<evidence type="ECO:0000313" key="2">
    <source>
        <dbReference type="EMBL" id="SMX42212.1"/>
    </source>
</evidence>
<evidence type="ECO:0000313" key="3">
    <source>
        <dbReference type="Proteomes" id="UP000202922"/>
    </source>
</evidence>
<protein>
    <recommendedName>
        <fullName evidence="4">Adenylosuccinate lyase</fullName>
    </recommendedName>
</protein>
<name>A0A238KJF2_9RHOB</name>
<keyword evidence="3" id="KW-1185">Reference proteome</keyword>
<reference evidence="3" key="1">
    <citation type="submission" date="2017-05" db="EMBL/GenBank/DDBJ databases">
        <authorList>
            <person name="Rodrigo-Torres L."/>
            <person name="Arahal R. D."/>
            <person name="Lucena T."/>
        </authorList>
    </citation>
    <scope>NUCLEOTIDE SEQUENCE [LARGE SCALE GENOMIC DNA]</scope>
    <source>
        <strain evidence="3">CECT 8621</strain>
    </source>
</reference>
<dbReference type="RefSeq" id="WP_141137870.1">
    <property type="nucleotide sequence ID" value="NZ_FXYE01000002.1"/>
</dbReference>
<dbReference type="AlphaFoldDB" id="A0A238KJF2"/>
<evidence type="ECO:0008006" key="4">
    <source>
        <dbReference type="Google" id="ProtNLM"/>
    </source>
</evidence>
<keyword evidence="1" id="KW-0732">Signal</keyword>
<dbReference type="Proteomes" id="UP000202922">
    <property type="component" value="Unassembled WGS sequence"/>
</dbReference>
<sequence length="53" mass="5507">MTIKTLLVAAALSVAPALALAECQWKHDTTASQCAEGQIFDATKGTCIEQVTG</sequence>
<proteinExistence type="predicted"/>